<proteinExistence type="predicted"/>
<protein>
    <submittedName>
        <fullName evidence="2">Uncharacterized protein</fullName>
    </submittedName>
</protein>
<keyword evidence="3" id="KW-1185">Reference proteome</keyword>
<comment type="caution">
    <text evidence="2">The sequence shown here is derived from an EMBL/GenBank/DDBJ whole genome shotgun (WGS) entry which is preliminary data.</text>
</comment>
<dbReference type="Proteomes" id="UP001050691">
    <property type="component" value="Unassembled WGS sequence"/>
</dbReference>
<accession>A0AAV5AAF2</accession>
<reference evidence="2" key="1">
    <citation type="submission" date="2021-10" db="EMBL/GenBank/DDBJ databases">
        <title>De novo Genome Assembly of Clathrus columnatus (Basidiomycota, Fungi) Using Illumina and Nanopore Sequence Data.</title>
        <authorList>
            <person name="Ogiso-Tanaka E."/>
            <person name="Itagaki H."/>
            <person name="Hosoya T."/>
            <person name="Hosaka K."/>
        </authorList>
    </citation>
    <scope>NUCLEOTIDE SEQUENCE</scope>
    <source>
        <strain evidence="2">MO-923</strain>
    </source>
</reference>
<evidence type="ECO:0000313" key="3">
    <source>
        <dbReference type="Proteomes" id="UP001050691"/>
    </source>
</evidence>
<evidence type="ECO:0000256" key="1">
    <source>
        <dbReference type="SAM" id="MobiDB-lite"/>
    </source>
</evidence>
<feature type="region of interest" description="Disordered" evidence="1">
    <location>
        <begin position="293"/>
        <end position="312"/>
    </location>
</feature>
<sequence>MTLFKHQDLQFKDTAPKPKTTPGSQVPSTSISKVNQAPGPLQTQVDCESDELRHPIFWKDSNNFLAHAATNVTAIQSTMTAELHNVSANIHMDFDLRAKNCFKKLLKLDQEGKKKSFKHIIPAAITLCHSPVYVMDKNVKLINLDLPWKVLTLPNVIKEDNQSNSFVRTDLHVTLAEELLVANEKYAETPQEILLLNWPYSNTTPSLTSGGDQNEVNDNDEEDMMNLEKTKGNMCWEVEVSIVKSGLGSSLQIKCHVECLFPTGENNASQENEEHINECEDDLNNENQEITEGSPCQEGDEGEVNNVESGKPGLDFSLKNKHHADGGCPTDETHTMCHELTHDYM</sequence>
<organism evidence="2 3">
    <name type="scientific">Clathrus columnatus</name>
    <dbReference type="NCBI Taxonomy" id="1419009"/>
    <lineage>
        <taxon>Eukaryota</taxon>
        <taxon>Fungi</taxon>
        <taxon>Dikarya</taxon>
        <taxon>Basidiomycota</taxon>
        <taxon>Agaricomycotina</taxon>
        <taxon>Agaricomycetes</taxon>
        <taxon>Phallomycetidae</taxon>
        <taxon>Phallales</taxon>
        <taxon>Clathraceae</taxon>
        <taxon>Clathrus</taxon>
    </lineage>
</organism>
<feature type="region of interest" description="Disordered" evidence="1">
    <location>
        <begin position="1"/>
        <end position="40"/>
    </location>
</feature>
<dbReference type="AlphaFoldDB" id="A0AAV5AAF2"/>
<evidence type="ECO:0000313" key="2">
    <source>
        <dbReference type="EMBL" id="GJJ10163.1"/>
    </source>
</evidence>
<dbReference type="EMBL" id="BPWL01000005">
    <property type="protein sequence ID" value="GJJ10163.1"/>
    <property type="molecule type" value="Genomic_DNA"/>
</dbReference>
<feature type="compositionally biased region" description="Basic and acidic residues" evidence="1">
    <location>
        <begin position="1"/>
        <end position="16"/>
    </location>
</feature>
<gene>
    <name evidence="2" type="ORF">Clacol_004389</name>
</gene>
<feature type="compositionally biased region" description="Polar residues" evidence="1">
    <location>
        <begin position="21"/>
        <end position="40"/>
    </location>
</feature>
<name>A0AAV5AAF2_9AGAM</name>